<dbReference type="EMBL" id="JEMN01000979">
    <property type="protein sequence ID" value="KXH53394.1"/>
    <property type="molecule type" value="Genomic_DNA"/>
</dbReference>
<comment type="caution">
    <text evidence="1">The sequence shown here is derived from an EMBL/GenBank/DDBJ whole genome shotgun (WGS) entry which is preliminary data.</text>
</comment>
<evidence type="ECO:0000313" key="1">
    <source>
        <dbReference type="EMBL" id="KXH53394.1"/>
    </source>
</evidence>
<name>A0A135TZ32_9PEZI</name>
<dbReference type="AlphaFoldDB" id="A0A135TZ32"/>
<dbReference type="Proteomes" id="UP000070054">
    <property type="component" value="Unassembled WGS sequence"/>
</dbReference>
<sequence>MALELFIPSCIRSPPGHLHLPDIERPLRISVGGPRESIEKLFPSAVWDTRNFDGKFPQEAGPELAALTFRHVYGMSVRPDVPGDLVVRDEYIRWIERDKRTVDDFDYYCVTFDHLVPMDDADPEVLQINIIEVESDQGKTANEYVRFPVDALEYAGKKVLAVPRCCQKRKGTTDRARVNNEVLHRDGHPDPWMQSK</sequence>
<dbReference type="OrthoDB" id="4790633at2759"/>
<proteinExistence type="predicted"/>
<gene>
    <name evidence="1" type="ORF">CNYM01_01139</name>
</gene>
<keyword evidence="2" id="KW-1185">Reference proteome</keyword>
<accession>A0A135TZ32</accession>
<organism evidence="1 2">
    <name type="scientific">Colletotrichum nymphaeae SA-01</name>
    <dbReference type="NCBI Taxonomy" id="1460502"/>
    <lineage>
        <taxon>Eukaryota</taxon>
        <taxon>Fungi</taxon>
        <taxon>Dikarya</taxon>
        <taxon>Ascomycota</taxon>
        <taxon>Pezizomycotina</taxon>
        <taxon>Sordariomycetes</taxon>
        <taxon>Hypocreomycetidae</taxon>
        <taxon>Glomerellales</taxon>
        <taxon>Glomerellaceae</taxon>
        <taxon>Colletotrichum</taxon>
        <taxon>Colletotrichum acutatum species complex</taxon>
    </lineage>
</organism>
<reference evidence="1 2" key="1">
    <citation type="submission" date="2014-02" db="EMBL/GenBank/DDBJ databases">
        <title>The genome sequence of Colletotrichum nymphaeae SA-01.</title>
        <authorList>
            <person name="Baroncelli R."/>
            <person name="Thon M.R."/>
        </authorList>
    </citation>
    <scope>NUCLEOTIDE SEQUENCE [LARGE SCALE GENOMIC DNA]</scope>
    <source>
        <strain evidence="1 2">SA-01</strain>
    </source>
</reference>
<evidence type="ECO:0000313" key="2">
    <source>
        <dbReference type="Proteomes" id="UP000070054"/>
    </source>
</evidence>
<protein>
    <submittedName>
        <fullName evidence="1">Uncharacterized protein</fullName>
    </submittedName>
</protein>